<reference evidence="1" key="1">
    <citation type="submission" date="2022-02" db="EMBL/GenBank/DDBJ databases">
        <title>Plant Genome Project.</title>
        <authorList>
            <person name="Zhang R.-G."/>
        </authorList>
    </citation>
    <scope>NUCLEOTIDE SEQUENCE</scope>
    <source>
        <strain evidence="1">AT1</strain>
    </source>
</reference>
<evidence type="ECO:0000313" key="1">
    <source>
        <dbReference type="EMBL" id="KAI8547478.1"/>
    </source>
</evidence>
<proteinExistence type="predicted"/>
<evidence type="ECO:0000313" key="2">
    <source>
        <dbReference type="Proteomes" id="UP001062846"/>
    </source>
</evidence>
<dbReference type="Proteomes" id="UP001062846">
    <property type="component" value="Chromosome 7"/>
</dbReference>
<comment type="caution">
    <text evidence="1">The sequence shown here is derived from an EMBL/GenBank/DDBJ whole genome shotgun (WGS) entry which is preliminary data.</text>
</comment>
<organism evidence="1 2">
    <name type="scientific">Rhododendron molle</name>
    <name type="common">Chinese azalea</name>
    <name type="synonym">Azalea mollis</name>
    <dbReference type="NCBI Taxonomy" id="49168"/>
    <lineage>
        <taxon>Eukaryota</taxon>
        <taxon>Viridiplantae</taxon>
        <taxon>Streptophyta</taxon>
        <taxon>Embryophyta</taxon>
        <taxon>Tracheophyta</taxon>
        <taxon>Spermatophyta</taxon>
        <taxon>Magnoliopsida</taxon>
        <taxon>eudicotyledons</taxon>
        <taxon>Gunneridae</taxon>
        <taxon>Pentapetalae</taxon>
        <taxon>asterids</taxon>
        <taxon>Ericales</taxon>
        <taxon>Ericaceae</taxon>
        <taxon>Ericoideae</taxon>
        <taxon>Rhodoreae</taxon>
        <taxon>Rhododendron</taxon>
    </lineage>
</organism>
<keyword evidence="2" id="KW-1185">Reference proteome</keyword>
<name>A0ACC0N4M3_RHOML</name>
<sequence length="118" mass="13097">MQSGLDVFNDIISDLHDGSVPSVRLDPASTCNVPTFAVAPPDPSQDFVSRFRAVMPALPEPEPELDMQAVGWAIADSEDYTAPLIQEWFQLELEGFPLHLEQAPPDPAWEAEWIAQHE</sequence>
<dbReference type="EMBL" id="CM046394">
    <property type="protein sequence ID" value="KAI8547478.1"/>
    <property type="molecule type" value="Genomic_DNA"/>
</dbReference>
<protein>
    <submittedName>
        <fullName evidence="1">Uncharacterized protein</fullName>
    </submittedName>
</protein>
<accession>A0ACC0N4M3</accession>
<gene>
    <name evidence="1" type="ORF">RHMOL_Rhmol07G0199200</name>
</gene>